<feature type="compositionally biased region" description="Low complexity" evidence="2">
    <location>
        <begin position="379"/>
        <end position="388"/>
    </location>
</feature>
<feature type="compositionally biased region" description="Low complexity" evidence="2">
    <location>
        <begin position="39"/>
        <end position="50"/>
    </location>
</feature>
<protein>
    <recommendedName>
        <fullName evidence="3">BZIP domain-containing protein</fullName>
    </recommendedName>
</protein>
<feature type="region of interest" description="Disordered" evidence="2">
    <location>
        <begin position="371"/>
        <end position="406"/>
    </location>
</feature>
<name>A0A6A6X826_9PLEO</name>
<feature type="domain" description="BZIP" evidence="3">
    <location>
        <begin position="293"/>
        <end position="356"/>
    </location>
</feature>
<proteinExistence type="predicted"/>
<feature type="region of interest" description="Disordered" evidence="2">
    <location>
        <begin position="179"/>
        <end position="235"/>
    </location>
</feature>
<feature type="region of interest" description="Disordered" evidence="2">
    <location>
        <begin position="271"/>
        <end position="300"/>
    </location>
</feature>
<feature type="compositionally biased region" description="Low complexity" evidence="2">
    <location>
        <begin position="181"/>
        <end position="215"/>
    </location>
</feature>
<evidence type="ECO:0000259" key="3">
    <source>
        <dbReference type="PROSITE" id="PS50217"/>
    </source>
</evidence>
<dbReference type="PANTHER" id="PTHR37616:SF2">
    <property type="entry name" value="BZIP DOMAIN-CONTAINING PROTEIN"/>
    <property type="match status" value="1"/>
</dbReference>
<dbReference type="InterPro" id="IPR046347">
    <property type="entry name" value="bZIP_sf"/>
</dbReference>
<dbReference type="Gene3D" id="1.20.5.170">
    <property type="match status" value="1"/>
</dbReference>
<dbReference type="SUPFAM" id="SSF57959">
    <property type="entry name" value="Leucine zipper domain"/>
    <property type="match status" value="1"/>
</dbReference>
<dbReference type="PROSITE" id="PS50217">
    <property type="entry name" value="BZIP"/>
    <property type="match status" value="1"/>
</dbReference>
<feature type="coiled-coil region" evidence="1">
    <location>
        <begin position="318"/>
        <end position="345"/>
    </location>
</feature>
<dbReference type="AlphaFoldDB" id="A0A6A6X826"/>
<dbReference type="GO" id="GO:0003700">
    <property type="term" value="F:DNA-binding transcription factor activity"/>
    <property type="evidence" value="ECO:0007669"/>
    <property type="project" value="InterPro"/>
</dbReference>
<feature type="compositionally biased region" description="Basic and acidic residues" evidence="2">
    <location>
        <begin position="283"/>
        <end position="300"/>
    </location>
</feature>
<dbReference type="InterPro" id="IPR004827">
    <property type="entry name" value="bZIP"/>
</dbReference>
<dbReference type="OrthoDB" id="5571888at2759"/>
<gene>
    <name evidence="4" type="ORF">K505DRAFT_408627</name>
</gene>
<dbReference type="FunFam" id="1.20.5.170:FF:000031">
    <property type="entry name" value="BZIP transcription factor (MeaB)"/>
    <property type="match status" value="1"/>
</dbReference>
<accession>A0A6A6X826</accession>
<evidence type="ECO:0000256" key="2">
    <source>
        <dbReference type="SAM" id="MobiDB-lite"/>
    </source>
</evidence>
<reference evidence="4" key="1">
    <citation type="journal article" date="2020" name="Stud. Mycol.">
        <title>101 Dothideomycetes genomes: a test case for predicting lifestyles and emergence of pathogens.</title>
        <authorList>
            <person name="Haridas S."/>
            <person name="Albert R."/>
            <person name="Binder M."/>
            <person name="Bloem J."/>
            <person name="Labutti K."/>
            <person name="Salamov A."/>
            <person name="Andreopoulos B."/>
            <person name="Baker S."/>
            <person name="Barry K."/>
            <person name="Bills G."/>
            <person name="Bluhm B."/>
            <person name="Cannon C."/>
            <person name="Castanera R."/>
            <person name="Culley D."/>
            <person name="Daum C."/>
            <person name="Ezra D."/>
            <person name="Gonzalez J."/>
            <person name="Henrissat B."/>
            <person name="Kuo A."/>
            <person name="Liang C."/>
            <person name="Lipzen A."/>
            <person name="Lutzoni F."/>
            <person name="Magnuson J."/>
            <person name="Mondo S."/>
            <person name="Nolan M."/>
            <person name="Ohm R."/>
            <person name="Pangilinan J."/>
            <person name="Park H.-J."/>
            <person name="Ramirez L."/>
            <person name="Alfaro M."/>
            <person name="Sun H."/>
            <person name="Tritt A."/>
            <person name="Yoshinaga Y."/>
            <person name="Zwiers L.-H."/>
            <person name="Turgeon B."/>
            <person name="Goodwin S."/>
            <person name="Spatafora J."/>
            <person name="Crous P."/>
            <person name="Grigoriev I."/>
        </authorList>
    </citation>
    <scope>NUCLEOTIDE SEQUENCE</scope>
    <source>
        <strain evidence="4">CBS 109.77</strain>
    </source>
</reference>
<evidence type="ECO:0000313" key="4">
    <source>
        <dbReference type="EMBL" id="KAF2792502.1"/>
    </source>
</evidence>
<evidence type="ECO:0000256" key="1">
    <source>
        <dbReference type="SAM" id="Coils"/>
    </source>
</evidence>
<dbReference type="CDD" id="cd14810">
    <property type="entry name" value="bZIP_u1"/>
    <property type="match status" value="1"/>
</dbReference>
<dbReference type="Pfam" id="PF00170">
    <property type="entry name" value="bZIP_1"/>
    <property type="match status" value="1"/>
</dbReference>
<organism evidence="4 5">
    <name type="scientific">Melanomma pulvis-pyrius CBS 109.77</name>
    <dbReference type="NCBI Taxonomy" id="1314802"/>
    <lineage>
        <taxon>Eukaryota</taxon>
        <taxon>Fungi</taxon>
        <taxon>Dikarya</taxon>
        <taxon>Ascomycota</taxon>
        <taxon>Pezizomycotina</taxon>
        <taxon>Dothideomycetes</taxon>
        <taxon>Pleosporomycetidae</taxon>
        <taxon>Pleosporales</taxon>
        <taxon>Melanommataceae</taxon>
        <taxon>Melanomma</taxon>
    </lineage>
</organism>
<dbReference type="PANTHER" id="PTHR37616">
    <property type="entry name" value="BZIP TRANSCRIPTION FACTOR 60-LIKE"/>
    <property type="match status" value="1"/>
</dbReference>
<dbReference type="SMART" id="SM00338">
    <property type="entry name" value="BRLZ"/>
    <property type="match status" value="1"/>
</dbReference>
<dbReference type="EMBL" id="MU001967">
    <property type="protein sequence ID" value="KAF2792502.1"/>
    <property type="molecule type" value="Genomic_DNA"/>
</dbReference>
<dbReference type="Proteomes" id="UP000799757">
    <property type="component" value="Unassembled WGS sequence"/>
</dbReference>
<keyword evidence="5" id="KW-1185">Reference proteome</keyword>
<evidence type="ECO:0000313" key="5">
    <source>
        <dbReference type="Proteomes" id="UP000799757"/>
    </source>
</evidence>
<sequence length="599" mass="67019">MATAIHPAMTMPTSFTNQCLDPESDSFFDFSQLPSPTPSSASRQQSNAASTIHSPTNTVLDEDLQTPAKPSHEYERFKQQTGLPSGSIAGLSQPFNGYSTMFSSTGLDEMSLMGDSTMMDAGWNSGLGMGSDVNMNLDLSVAQPAYFYPSNDASQSDDFVDPSAITQEEVPNVRVWPGMHQQQAQQAALAKAQAQAQQQRQQQMAQQQKQTAQQQHHSRLHPNRRSGSSQITDARTEETIARVVNQIRQSSQNSSLSSQDQHNLLPHIIRMKKDEEDMDEDERLLASEEGKKLSSKERRQLRNKVSARAFRSRRKEYIGQLEGEIAMKTNEANELRTQNRALMEENARSRAFIERLLRHQAFTPFLEELSRDESLDSKPTMASLSSTPTPAPAPARKDVNPYQNQQYGMSQPEQTHIGMTLIPETPLDLSMLNLGTQNWGMNNLNSFNYQQPQVFAVLELPEGPSAPLDTEALSGKGCESFFSQEESTIEEVKPDYPIVQRPIESTKAAPVEVEEEDDDPEYDLYRNSPTVTATALSAAPENYEPLFGDVSPEKAFAHFELFVSDEAENQCLMERFERMCAMMEPAFQRIEALTSHLDL</sequence>
<feature type="region of interest" description="Disordered" evidence="2">
    <location>
        <begin position="26"/>
        <end position="88"/>
    </location>
</feature>
<keyword evidence="1" id="KW-0175">Coiled coil</keyword>